<comment type="subcellular location">
    <subcellularLocation>
        <location evidence="1">Cytoplasm</location>
    </subcellularLocation>
</comment>
<evidence type="ECO:0000256" key="2">
    <source>
        <dbReference type="ARBA" id="ARBA00022490"/>
    </source>
</evidence>
<keyword evidence="6" id="KW-1185">Reference proteome</keyword>
<proteinExistence type="predicted"/>
<reference evidence="5" key="2">
    <citation type="journal article" date="2023" name="IMA Fungus">
        <title>Comparative genomic study of the Penicillium genus elucidates a diverse pangenome and 15 lateral gene transfer events.</title>
        <authorList>
            <person name="Petersen C."/>
            <person name="Sorensen T."/>
            <person name="Nielsen M.R."/>
            <person name="Sondergaard T.E."/>
            <person name="Sorensen J.L."/>
            <person name="Fitzpatrick D.A."/>
            <person name="Frisvad J.C."/>
            <person name="Nielsen K.L."/>
        </authorList>
    </citation>
    <scope>NUCLEOTIDE SEQUENCE</scope>
    <source>
        <strain evidence="5">IBT 21472</strain>
    </source>
</reference>
<keyword evidence="3" id="KW-0112">Calmodulin-binding</keyword>
<reference evidence="5" key="1">
    <citation type="submission" date="2022-12" db="EMBL/GenBank/DDBJ databases">
        <authorList>
            <person name="Petersen C."/>
        </authorList>
    </citation>
    <scope>NUCLEOTIDE SEQUENCE</scope>
    <source>
        <strain evidence="5">IBT 21472</strain>
    </source>
</reference>
<organism evidence="5 6">
    <name type="scientific">Penicillium atrosanguineum</name>
    <dbReference type="NCBI Taxonomy" id="1132637"/>
    <lineage>
        <taxon>Eukaryota</taxon>
        <taxon>Fungi</taxon>
        <taxon>Dikarya</taxon>
        <taxon>Ascomycota</taxon>
        <taxon>Pezizomycotina</taxon>
        <taxon>Eurotiomycetes</taxon>
        <taxon>Eurotiomycetidae</taxon>
        <taxon>Eurotiales</taxon>
        <taxon>Aspergillaceae</taxon>
        <taxon>Penicillium</taxon>
    </lineage>
</organism>
<comment type="caution">
    <text evidence="5">The sequence shown here is derived from an EMBL/GenBank/DDBJ whole genome shotgun (WGS) entry which is preliminary data.</text>
</comment>
<accession>A0A9W9PVD9</accession>
<feature type="region of interest" description="Disordered" evidence="4">
    <location>
        <begin position="255"/>
        <end position="339"/>
    </location>
</feature>
<evidence type="ECO:0000256" key="3">
    <source>
        <dbReference type="ARBA" id="ARBA00022860"/>
    </source>
</evidence>
<keyword evidence="2" id="KW-0963">Cytoplasm</keyword>
<dbReference type="GO" id="GO:0051295">
    <property type="term" value="P:establishment of meiotic spindle localization"/>
    <property type="evidence" value="ECO:0007669"/>
    <property type="project" value="TreeGrafter"/>
</dbReference>
<dbReference type="InterPro" id="IPR036872">
    <property type="entry name" value="CH_dom_sf"/>
</dbReference>
<gene>
    <name evidence="5" type="ORF">N7476_005337</name>
</gene>
<dbReference type="AlphaFoldDB" id="A0A9W9PVD9"/>
<protein>
    <submittedName>
        <fullName evidence="5">Uncharacterized protein</fullName>
    </submittedName>
</protein>
<dbReference type="InterPro" id="IPR001715">
    <property type="entry name" value="CH_dom"/>
</dbReference>
<dbReference type="SUPFAM" id="SSF47576">
    <property type="entry name" value="Calponin-homology domain, CH-domain"/>
    <property type="match status" value="1"/>
</dbReference>
<name>A0A9W9PVD9_9EURO</name>
<evidence type="ECO:0000313" key="5">
    <source>
        <dbReference type="EMBL" id="KAJ5315030.1"/>
    </source>
</evidence>
<dbReference type="CDD" id="cd21223">
    <property type="entry name" value="CH_ASPM_rpt1"/>
    <property type="match status" value="1"/>
</dbReference>
<dbReference type="Gene3D" id="1.10.418.10">
    <property type="entry name" value="Calponin-like domain"/>
    <property type="match status" value="1"/>
</dbReference>
<dbReference type="PROSITE" id="PS50021">
    <property type="entry name" value="CH"/>
    <property type="match status" value="1"/>
</dbReference>
<evidence type="ECO:0000256" key="1">
    <source>
        <dbReference type="ARBA" id="ARBA00004496"/>
    </source>
</evidence>
<dbReference type="GO" id="GO:0007051">
    <property type="term" value="P:spindle organization"/>
    <property type="evidence" value="ECO:0007669"/>
    <property type="project" value="TreeGrafter"/>
</dbReference>
<dbReference type="PANTHER" id="PTHR22706">
    <property type="entry name" value="ASSEMBLY FACTOR FOR SPINDLE MICROTUBULES"/>
    <property type="match status" value="1"/>
</dbReference>
<dbReference type="GO" id="GO:0000278">
    <property type="term" value="P:mitotic cell cycle"/>
    <property type="evidence" value="ECO:0007669"/>
    <property type="project" value="TreeGrafter"/>
</dbReference>
<dbReference type="InterPro" id="IPR051185">
    <property type="entry name" value="ASPM"/>
</dbReference>
<dbReference type="GO" id="GO:0005516">
    <property type="term" value="F:calmodulin binding"/>
    <property type="evidence" value="ECO:0007669"/>
    <property type="project" value="UniProtKB-KW"/>
</dbReference>
<evidence type="ECO:0000256" key="4">
    <source>
        <dbReference type="SAM" id="MobiDB-lite"/>
    </source>
</evidence>
<feature type="compositionally biased region" description="Basic and acidic residues" evidence="4">
    <location>
        <begin position="318"/>
        <end position="333"/>
    </location>
</feature>
<feature type="compositionally biased region" description="Low complexity" evidence="4">
    <location>
        <begin position="14"/>
        <end position="28"/>
    </location>
</feature>
<dbReference type="GO" id="GO:0000922">
    <property type="term" value="C:spindle pole"/>
    <property type="evidence" value="ECO:0007669"/>
    <property type="project" value="TreeGrafter"/>
</dbReference>
<sequence length="1022" mass="113815">MSGILNEFVTPCPSRSRSSGFGENSSSEWDSLLNGDLSYDPTGQVEYTTKVGPPTLTGARPRRAHRTGSAFHILEDVVEKPAAPPEKRRRPVTKLPSDRKTSLLAQPAQRFRPKVNVAPSPPSRLVKQEIETRPGPRLGIETVEKTSPIPRLSDRGLRQARNEEGLKKNLRRNTVYIPPDDATVASVFMGLFSPLKKLQGEDMPHIAEDTQVNTLEARIAKRQARKSLAVSARKAPLQLSVKIAQEVATRVDVAGKNGGKENIPPGTFDDTGKKSVVNSLPPSKPKRVSTVPTAKPVRRNTANQAPKPKTVEPVAVSQKKEQAKRGVLGEKQHNARPQPSRVIPEKGVLHEPKVSFKASASLNARASALSDRLGYSTNRSSIIGNISKLKHEFPMLTDNISKPALYEDHWLSHQETVITQLVNALFECTNGDLTTYDPSALRLELLDLYHADYFTQLYTRLQASLSCGNLSIPKDAFARNSRLRHDLGLRRKYLDIWVQSYDLRALTAALETVVGRKITSDAGLFEPGAGVFPQARAKRQKTIIRKVEGFLEAFLLRNDDIDLSVSGTKSVPEEVQARAYRRTVLRSIILVVLMDKGRQSPGTGFPRRLFVASSPLRSSIEVLQALTRVLLPFCGDIMKTLSHLDCHLSYKQHQLQEYNYRMDNIAVDLRDGIQLTRVVEVLFFTSEHVRPDVEDQTEITLSTGEALSLLGNERDLPLSKHLKYPCTSRAAKVYNVRIALSALSSVRGSGTIVQDLRAEDIVDGFREKTIALLWALVSKWGLAGLVDWDDVRNEIARLKKKEISQLGHENVQNESLCVDDSVVGDEHAHLLQQWVSILATLKGLSISNMTTSFADGKIYESIVDEYEPYITGNQESQETTMQPGPSLEGRLRLLGCSSQFAHLVSPNTTSSHILDRDFTLGVLAFLCSRLLSASKRARAAMVLQRAWRARLAIQNDLRRTVAKSLAAHCAAVVQTRDEILWAKGVITRYWRQHKARQQQKVKGTPIFRKFDQPYVKTAGRRL</sequence>
<evidence type="ECO:0000313" key="6">
    <source>
        <dbReference type="Proteomes" id="UP001147746"/>
    </source>
</evidence>
<dbReference type="Proteomes" id="UP001147746">
    <property type="component" value="Unassembled WGS sequence"/>
</dbReference>
<dbReference type="PANTHER" id="PTHR22706:SF1">
    <property type="entry name" value="ASSEMBLY FACTOR FOR SPINDLE MICROTUBULES"/>
    <property type="match status" value="1"/>
</dbReference>
<dbReference type="EMBL" id="JAPZBO010000005">
    <property type="protein sequence ID" value="KAJ5315030.1"/>
    <property type="molecule type" value="Genomic_DNA"/>
</dbReference>
<feature type="region of interest" description="Disordered" evidence="4">
    <location>
        <begin position="1"/>
        <end position="100"/>
    </location>
</feature>
<dbReference type="GO" id="GO:0005737">
    <property type="term" value="C:cytoplasm"/>
    <property type="evidence" value="ECO:0007669"/>
    <property type="project" value="UniProtKB-SubCell"/>
</dbReference>